<dbReference type="Proteomes" id="UP000215914">
    <property type="component" value="Unassembled WGS sequence"/>
</dbReference>
<keyword evidence="1" id="KW-1133">Transmembrane helix</keyword>
<protein>
    <submittedName>
        <fullName evidence="2">Uncharacterized protein</fullName>
    </submittedName>
</protein>
<reference evidence="2" key="1">
    <citation type="journal article" date="2017" name="Nature">
        <title>The sunflower genome provides insights into oil metabolism, flowering and Asterid evolution.</title>
        <authorList>
            <person name="Badouin H."/>
            <person name="Gouzy J."/>
            <person name="Grassa C.J."/>
            <person name="Murat F."/>
            <person name="Staton S.E."/>
            <person name="Cottret L."/>
            <person name="Lelandais-Briere C."/>
            <person name="Owens G.L."/>
            <person name="Carrere S."/>
            <person name="Mayjonade B."/>
            <person name="Legrand L."/>
            <person name="Gill N."/>
            <person name="Kane N.C."/>
            <person name="Bowers J.E."/>
            <person name="Hubner S."/>
            <person name="Bellec A."/>
            <person name="Berard A."/>
            <person name="Berges H."/>
            <person name="Blanchet N."/>
            <person name="Boniface M.C."/>
            <person name="Brunel D."/>
            <person name="Catrice O."/>
            <person name="Chaidir N."/>
            <person name="Claudel C."/>
            <person name="Donnadieu C."/>
            <person name="Faraut T."/>
            <person name="Fievet G."/>
            <person name="Helmstetter N."/>
            <person name="King M."/>
            <person name="Knapp S.J."/>
            <person name="Lai Z."/>
            <person name="Le Paslier M.C."/>
            <person name="Lippi Y."/>
            <person name="Lorenzon L."/>
            <person name="Mandel J.R."/>
            <person name="Marage G."/>
            <person name="Marchand G."/>
            <person name="Marquand E."/>
            <person name="Bret-Mestries E."/>
            <person name="Morien E."/>
            <person name="Nambeesan S."/>
            <person name="Nguyen T."/>
            <person name="Pegot-Espagnet P."/>
            <person name="Pouilly N."/>
            <person name="Raftis F."/>
            <person name="Sallet E."/>
            <person name="Schiex T."/>
            <person name="Thomas J."/>
            <person name="Vandecasteele C."/>
            <person name="Vares D."/>
            <person name="Vear F."/>
            <person name="Vautrin S."/>
            <person name="Crespi M."/>
            <person name="Mangin B."/>
            <person name="Burke J.M."/>
            <person name="Salse J."/>
            <person name="Munos S."/>
            <person name="Vincourt P."/>
            <person name="Rieseberg L.H."/>
            <person name="Langlade N.B."/>
        </authorList>
    </citation>
    <scope>NUCLEOTIDE SEQUENCE</scope>
    <source>
        <tissue evidence="2">Leaves</tissue>
    </source>
</reference>
<name>A0A9K3JM49_HELAN</name>
<evidence type="ECO:0000313" key="2">
    <source>
        <dbReference type="EMBL" id="KAF5818053.1"/>
    </source>
</evidence>
<reference evidence="2" key="2">
    <citation type="submission" date="2020-06" db="EMBL/GenBank/DDBJ databases">
        <title>Helianthus annuus Genome sequencing and assembly Release 2.</title>
        <authorList>
            <person name="Gouzy J."/>
            <person name="Langlade N."/>
            <person name="Munos S."/>
        </authorList>
    </citation>
    <scope>NUCLEOTIDE SEQUENCE</scope>
    <source>
        <tissue evidence="2">Leaves</tissue>
    </source>
</reference>
<evidence type="ECO:0000256" key="1">
    <source>
        <dbReference type="SAM" id="Phobius"/>
    </source>
</evidence>
<gene>
    <name evidence="2" type="ORF">HanXRQr2_Chr02g0060331</name>
</gene>
<evidence type="ECO:0000313" key="3">
    <source>
        <dbReference type="Proteomes" id="UP000215914"/>
    </source>
</evidence>
<keyword evidence="1" id="KW-0812">Transmembrane</keyword>
<dbReference type="AlphaFoldDB" id="A0A9K3JM49"/>
<organism evidence="2 3">
    <name type="scientific">Helianthus annuus</name>
    <name type="common">Common sunflower</name>
    <dbReference type="NCBI Taxonomy" id="4232"/>
    <lineage>
        <taxon>Eukaryota</taxon>
        <taxon>Viridiplantae</taxon>
        <taxon>Streptophyta</taxon>
        <taxon>Embryophyta</taxon>
        <taxon>Tracheophyta</taxon>
        <taxon>Spermatophyta</taxon>
        <taxon>Magnoliopsida</taxon>
        <taxon>eudicotyledons</taxon>
        <taxon>Gunneridae</taxon>
        <taxon>Pentapetalae</taxon>
        <taxon>asterids</taxon>
        <taxon>campanulids</taxon>
        <taxon>Asterales</taxon>
        <taxon>Asteraceae</taxon>
        <taxon>Asteroideae</taxon>
        <taxon>Heliantheae alliance</taxon>
        <taxon>Heliantheae</taxon>
        <taxon>Helianthus</taxon>
    </lineage>
</organism>
<proteinExistence type="predicted"/>
<sequence length="49" mass="5695">MMQRVYQCNLGTNRRLTYINPWSKIPFSGFIAILVLNCVMRSDAFSPKI</sequence>
<keyword evidence="1" id="KW-0472">Membrane</keyword>
<dbReference type="Gramene" id="mRNA:HanXRQr2_Chr02g0060331">
    <property type="protein sequence ID" value="CDS:HanXRQr2_Chr02g0060331.1"/>
    <property type="gene ID" value="HanXRQr2_Chr02g0060331"/>
</dbReference>
<keyword evidence="3" id="KW-1185">Reference proteome</keyword>
<accession>A0A9K3JM49</accession>
<feature type="transmembrane region" description="Helical" evidence="1">
    <location>
        <begin position="22"/>
        <end position="40"/>
    </location>
</feature>
<comment type="caution">
    <text evidence="2">The sequence shown here is derived from an EMBL/GenBank/DDBJ whole genome shotgun (WGS) entry which is preliminary data.</text>
</comment>
<dbReference type="EMBL" id="MNCJ02000317">
    <property type="protein sequence ID" value="KAF5818053.1"/>
    <property type="molecule type" value="Genomic_DNA"/>
</dbReference>